<organism evidence="1 2">
    <name type="scientific">Nepenthes gracilis</name>
    <name type="common">Slender pitcher plant</name>
    <dbReference type="NCBI Taxonomy" id="150966"/>
    <lineage>
        <taxon>Eukaryota</taxon>
        <taxon>Viridiplantae</taxon>
        <taxon>Streptophyta</taxon>
        <taxon>Embryophyta</taxon>
        <taxon>Tracheophyta</taxon>
        <taxon>Spermatophyta</taxon>
        <taxon>Magnoliopsida</taxon>
        <taxon>eudicotyledons</taxon>
        <taxon>Gunneridae</taxon>
        <taxon>Pentapetalae</taxon>
        <taxon>Caryophyllales</taxon>
        <taxon>Nepenthaceae</taxon>
        <taxon>Nepenthes</taxon>
    </lineage>
</organism>
<dbReference type="Proteomes" id="UP001279734">
    <property type="component" value="Unassembled WGS sequence"/>
</dbReference>
<protein>
    <submittedName>
        <fullName evidence="1">Uncharacterized protein</fullName>
    </submittedName>
</protein>
<name>A0AAD3XR95_NEPGR</name>
<gene>
    <name evidence="1" type="ORF">Nepgr_015402</name>
</gene>
<evidence type="ECO:0000313" key="1">
    <source>
        <dbReference type="EMBL" id="GMH13561.1"/>
    </source>
</evidence>
<dbReference type="EMBL" id="BSYO01000013">
    <property type="protein sequence ID" value="GMH13561.1"/>
    <property type="molecule type" value="Genomic_DNA"/>
</dbReference>
<dbReference type="AlphaFoldDB" id="A0AAD3XR95"/>
<evidence type="ECO:0000313" key="2">
    <source>
        <dbReference type="Proteomes" id="UP001279734"/>
    </source>
</evidence>
<keyword evidence="2" id="KW-1185">Reference proteome</keyword>
<comment type="caution">
    <text evidence="1">The sequence shown here is derived from an EMBL/GenBank/DDBJ whole genome shotgun (WGS) entry which is preliminary data.</text>
</comment>
<proteinExistence type="predicted"/>
<reference evidence="1" key="1">
    <citation type="submission" date="2023-05" db="EMBL/GenBank/DDBJ databases">
        <title>Nepenthes gracilis genome sequencing.</title>
        <authorList>
            <person name="Fukushima K."/>
        </authorList>
    </citation>
    <scope>NUCLEOTIDE SEQUENCE</scope>
    <source>
        <strain evidence="1">SING2019-196</strain>
    </source>
</reference>
<accession>A0AAD3XR95</accession>
<sequence>MASMIHHPKFLPAPAPCSDANLRNLCFINPTFVASLQKPQSISYSLSFPPIGLPALTGASVAVTLPILRLHRTIADGTLRFANSSEF</sequence>